<evidence type="ECO:0000259" key="4">
    <source>
        <dbReference type="Pfam" id="PF01613"/>
    </source>
</evidence>
<comment type="cofactor">
    <cofactor evidence="1">
        <name>FMN</name>
        <dbReference type="ChEBI" id="CHEBI:58210"/>
    </cofactor>
</comment>
<evidence type="ECO:0000256" key="2">
    <source>
        <dbReference type="ARBA" id="ARBA00022630"/>
    </source>
</evidence>
<dbReference type="PANTHER" id="PTHR43567">
    <property type="entry name" value="FLAVOREDOXIN-RELATED-RELATED"/>
    <property type="match status" value="1"/>
</dbReference>
<proteinExistence type="inferred from homology"/>
<dbReference type="EMBL" id="JACJVQ010000019">
    <property type="protein sequence ID" value="MBB6636941.1"/>
    <property type="molecule type" value="Genomic_DNA"/>
</dbReference>
<dbReference type="GO" id="GO:0016646">
    <property type="term" value="F:oxidoreductase activity, acting on the CH-NH group of donors, NAD or NADP as acceptor"/>
    <property type="evidence" value="ECO:0007669"/>
    <property type="project" value="UniProtKB-ARBA"/>
</dbReference>
<dbReference type="InterPro" id="IPR002563">
    <property type="entry name" value="Flavin_Rdtase-like_dom"/>
</dbReference>
<keyword evidence="6" id="KW-1185">Reference proteome</keyword>
<dbReference type="Proteomes" id="UP000535838">
    <property type="component" value="Unassembled WGS sequence"/>
</dbReference>
<sequence length="210" mass="23684">MFPSFWRVIKMSQITHQVIKPKVLYYGTPVIILSTLNEDGSTNISPLSSSWALGNCLVLGLGLEGKAIENLKNRPECVVNVPSSDLWTRVEALAPLTGKNPVPEYKLQNSFRYEKDKFTAAGFTSQGSEHVQPDRILECPLQIECEARNIRIPEHNPSFAIVEAEAVVVHAHENIVINENHVNTKEWNPLIYNFRHYFGLGQELGKTFRA</sequence>
<accession>A0A841T700</accession>
<dbReference type="Gene3D" id="2.30.110.10">
    <property type="entry name" value="Electron Transport, Fmn-binding Protein, Chain A"/>
    <property type="match status" value="1"/>
</dbReference>
<dbReference type="InterPro" id="IPR012349">
    <property type="entry name" value="Split_barrel_FMN-bd"/>
</dbReference>
<dbReference type="InterPro" id="IPR052174">
    <property type="entry name" value="Flavoredoxin"/>
</dbReference>
<dbReference type="AlphaFoldDB" id="A0A841T700"/>
<organism evidence="5 6">
    <name type="scientific">Cohnella thailandensis</name>
    <dbReference type="NCBI Taxonomy" id="557557"/>
    <lineage>
        <taxon>Bacteria</taxon>
        <taxon>Bacillati</taxon>
        <taxon>Bacillota</taxon>
        <taxon>Bacilli</taxon>
        <taxon>Bacillales</taxon>
        <taxon>Paenibacillaceae</taxon>
        <taxon>Cohnella</taxon>
    </lineage>
</organism>
<evidence type="ECO:0000313" key="6">
    <source>
        <dbReference type="Proteomes" id="UP000535838"/>
    </source>
</evidence>
<dbReference type="GO" id="GO:0010181">
    <property type="term" value="F:FMN binding"/>
    <property type="evidence" value="ECO:0007669"/>
    <property type="project" value="InterPro"/>
</dbReference>
<comment type="caution">
    <text evidence="5">The sequence shown here is derived from an EMBL/GenBank/DDBJ whole genome shotgun (WGS) entry which is preliminary data.</text>
</comment>
<name>A0A841T700_9BACL</name>
<dbReference type="PANTHER" id="PTHR43567:SF1">
    <property type="entry name" value="FLAVOREDOXIN"/>
    <property type="match status" value="1"/>
</dbReference>
<evidence type="ECO:0000313" key="5">
    <source>
        <dbReference type="EMBL" id="MBB6636941.1"/>
    </source>
</evidence>
<feature type="domain" description="Flavin reductase like" evidence="4">
    <location>
        <begin position="26"/>
        <end position="200"/>
    </location>
</feature>
<dbReference type="SUPFAM" id="SSF50475">
    <property type="entry name" value="FMN-binding split barrel"/>
    <property type="match status" value="1"/>
</dbReference>
<evidence type="ECO:0000256" key="3">
    <source>
        <dbReference type="ARBA" id="ARBA00038054"/>
    </source>
</evidence>
<gene>
    <name evidence="5" type="ORF">H7B67_22670</name>
</gene>
<evidence type="ECO:0000256" key="1">
    <source>
        <dbReference type="ARBA" id="ARBA00001917"/>
    </source>
</evidence>
<protein>
    <submittedName>
        <fullName evidence="5">Flavin reductase family protein</fullName>
    </submittedName>
</protein>
<keyword evidence="2" id="KW-0285">Flavoprotein</keyword>
<dbReference type="Pfam" id="PF01613">
    <property type="entry name" value="Flavin_Reduct"/>
    <property type="match status" value="1"/>
</dbReference>
<comment type="similarity">
    <text evidence="3">Belongs to the flavoredoxin family.</text>
</comment>
<reference evidence="5 6" key="1">
    <citation type="submission" date="2020-08" db="EMBL/GenBank/DDBJ databases">
        <title>Cohnella phylogeny.</title>
        <authorList>
            <person name="Dunlap C."/>
        </authorList>
    </citation>
    <scope>NUCLEOTIDE SEQUENCE [LARGE SCALE GENOMIC DNA]</scope>
    <source>
        <strain evidence="5 6">DSM 25241</strain>
    </source>
</reference>